<dbReference type="Proteomes" id="UP000030416">
    <property type="component" value="Unassembled WGS sequence"/>
</dbReference>
<evidence type="ECO:0000256" key="1">
    <source>
        <dbReference type="SAM" id="Coils"/>
    </source>
</evidence>
<comment type="caution">
    <text evidence="2">The sequence shown here is derived from an EMBL/GenBank/DDBJ whole genome shotgun (WGS) entry which is preliminary data.</text>
</comment>
<evidence type="ECO:0000313" key="2">
    <source>
        <dbReference type="EMBL" id="KGR79551.1"/>
    </source>
</evidence>
<sequence>MWIVFGVISVVAIVTDYLHKQAKLKIEATREEIELERLKQENFMLETEKIRMEIEHTRQQLSLDNSYEKTSVKEIK</sequence>
<keyword evidence="3" id="KW-1185">Reference proteome</keyword>
<dbReference type="AlphaFoldDB" id="A0A0A3I426"/>
<protein>
    <submittedName>
        <fullName evidence="2">Uncharacterized protein</fullName>
    </submittedName>
</protein>
<proteinExistence type="predicted"/>
<dbReference type="eggNOG" id="ENOG5033MTY">
    <property type="taxonomic scope" value="Bacteria"/>
</dbReference>
<evidence type="ECO:0000313" key="3">
    <source>
        <dbReference type="Proteomes" id="UP000030416"/>
    </source>
</evidence>
<dbReference type="EMBL" id="JPVN01000005">
    <property type="protein sequence ID" value="KGR79551.1"/>
    <property type="molecule type" value="Genomic_DNA"/>
</dbReference>
<name>A0A0A3I426_9BACL</name>
<dbReference type="STRING" id="1384049.CD29_05485"/>
<feature type="coiled-coil region" evidence="1">
    <location>
        <begin position="19"/>
        <end position="55"/>
    </location>
</feature>
<gene>
    <name evidence="2" type="ORF">CD29_05485</name>
</gene>
<keyword evidence="1" id="KW-0175">Coiled coil</keyword>
<reference evidence="2 3" key="1">
    <citation type="submission" date="2014-02" db="EMBL/GenBank/DDBJ databases">
        <title>Draft genome sequence of Lysinibacillus manganicus DSM 26584T.</title>
        <authorList>
            <person name="Zhang F."/>
            <person name="Wang G."/>
            <person name="Zhang L."/>
        </authorList>
    </citation>
    <scope>NUCLEOTIDE SEQUENCE [LARGE SCALE GENOMIC DNA]</scope>
    <source>
        <strain evidence="2 3">DSM 26584</strain>
    </source>
</reference>
<accession>A0A0A3I426</accession>
<organism evidence="2 3">
    <name type="scientific">Ureibacillus manganicus DSM 26584</name>
    <dbReference type="NCBI Taxonomy" id="1384049"/>
    <lineage>
        <taxon>Bacteria</taxon>
        <taxon>Bacillati</taxon>
        <taxon>Bacillota</taxon>
        <taxon>Bacilli</taxon>
        <taxon>Bacillales</taxon>
        <taxon>Caryophanaceae</taxon>
        <taxon>Ureibacillus</taxon>
    </lineage>
</organism>